<dbReference type="InterPro" id="IPR001461">
    <property type="entry name" value="Aspartic_peptidase_A1"/>
</dbReference>
<evidence type="ECO:0000313" key="5">
    <source>
        <dbReference type="Proteomes" id="UP001629113"/>
    </source>
</evidence>
<evidence type="ECO:0000259" key="3">
    <source>
        <dbReference type="PROSITE" id="PS51767"/>
    </source>
</evidence>
<feature type="chain" id="PRO_5045555449" evidence="2">
    <location>
        <begin position="21"/>
        <end position="438"/>
    </location>
</feature>
<sequence length="438" mass="45685">MHNLFPHIALTLSLAYAAECSFFSHPPERLPFHTKVPNIPLVRSSHSTYQNLNRRSGVVSQSISNVNNFWFAKCNVGLASNLTLLIDTGSGDVVLNPGVNISSPESINTNVTFSNGYGTTKNDGTGTSIINGTIILDTMSFGGLKTTQPIGITSEDETKTPPFPGDGIVGFSGDMFKQFPGNTPSFFQSLCESGKLDECRFGLVLGAEEAGTLVLGGLDSSLYIGDITVAPAITGWVIAGDLAINGDIVATDLVIEMDSGTATIVGPLETVSQIFNATGIQGVISETADGPFLTGYFPCNAPPSVGFRIPSQSNASTLTASAGISVVPTIFNIPNDAWVAKDNGNNNCTAVLGGQNYAAFPGLWVVGQPFFQGRYIDHDLENGMMGFVAANTTSTSTSPPSNTTLPVVGNSSSTGLASIATNVKNLAIIVIGIAVILM</sequence>
<dbReference type="SUPFAM" id="SSF50630">
    <property type="entry name" value="Acid proteases"/>
    <property type="match status" value="1"/>
</dbReference>
<dbReference type="PANTHER" id="PTHR47966">
    <property type="entry name" value="BETA-SITE APP-CLEAVING ENZYME, ISOFORM A-RELATED"/>
    <property type="match status" value="1"/>
</dbReference>
<protein>
    <submittedName>
        <fullName evidence="4">Gastricsin</fullName>
    </submittedName>
</protein>
<keyword evidence="5" id="KW-1185">Reference proteome</keyword>
<dbReference type="Proteomes" id="UP001629113">
    <property type="component" value="Unassembled WGS sequence"/>
</dbReference>
<dbReference type="PROSITE" id="PS51767">
    <property type="entry name" value="PEPTIDASE_A1"/>
    <property type="match status" value="1"/>
</dbReference>
<reference evidence="4 5" key="1">
    <citation type="submission" date="2024-06" db="EMBL/GenBank/DDBJ databases">
        <title>Complete genome of Phlyctema vagabunda strain 19-DSS-EL-015.</title>
        <authorList>
            <person name="Fiorenzani C."/>
        </authorList>
    </citation>
    <scope>NUCLEOTIDE SEQUENCE [LARGE SCALE GENOMIC DNA]</scope>
    <source>
        <strain evidence="4 5">19-DSS-EL-015</strain>
    </source>
</reference>
<evidence type="ECO:0000313" key="4">
    <source>
        <dbReference type="EMBL" id="KAL3422802.1"/>
    </source>
</evidence>
<gene>
    <name evidence="4" type="ORF">PVAG01_04549</name>
</gene>
<organism evidence="4 5">
    <name type="scientific">Phlyctema vagabunda</name>
    <dbReference type="NCBI Taxonomy" id="108571"/>
    <lineage>
        <taxon>Eukaryota</taxon>
        <taxon>Fungi</taxon>
        <taxon>Dikarya</taxon>
        <taxon>Ascomycota</taxon>
        <taxon>Pezizomycotina</taxon>
        <taxon>Leotiomycetes</taxon>
        <taxon>Helotiales</taxon>
        <taxon>Dermateaceae</taxon>
        <taxon>Phlyctema</taxon>
    </lineage>
</organism>
<evidence type="ECO:0000256" key="2">
    <source>
        <dbReference type="SAM" id="SignalP"/>
    </source>
</evidence>
<comment type="similarity">
    <text evidence="1">Belongs to the peptidase A1 family.</text>
</comment>
<proteinExistence type="inferred from homology"/>
<dbReference type="Gene3D" id="2.40.70.10">
    <property type="entry name" value="Acid Proteases"/>
    <property type="match status" value="2"/>
</dbReference>
<dbReference type="InterPro" id="IPR021109">
    <property type="entry name" value="Peptidase_aspartic_dom_sf"/>
</dbReference>
<evidence type="ECO:0000256" key="1">
    <source>
        <dbReference type="ARBA" id="ARBA00007447"/>
    </source>
</evidence>
<accession>A0ABR4PHJ0</accession>
<dbReference type="InterPro" id="IPR034164">
    <property type="entry name" value="Pepsin-like_dom"/>
</dbReference>
<name>A0ABR4PHJ0_9HELO</name>
<comment type="caution">
    <text evidence="4">The sequence shown here is derived from an EMBL/GenBank/DDBJ whole genome shotgun (WGS) entry which is preliminary data.</text>
</comment>
<dbReference type="EMBL" id="JBFCZG010000004">
    <property type="protein sequence ID" value="KAL3422802.1"/>
    <property type="molecule type" value="Genomic_DNA"/>
</dbReference>
<feature type="signal peptide" evidence="2">
    <location>
        <begin position="1"/>
        <end position="20"/>
    </location>
</feature>
<dbReference type="InterPro" id="IPR033121">
    <property type="entry name" value="PEPTIDASE_A1"/>
</dbReference>
<feature type="domain" description="Peptidase A1" evidence="3">
    <location>
        <begin position="70"/>
        <end position="388"/>
    </location>
</feature>
<dbReference type="Pfam" id="PF00026">
    <property type="entry name" value="Asp"/>
    <property type="match status" value="1"/>
</dbReference>
<dbReference type="CDD" id="cd05471">
    <property type="entry name" value="pepsin_like"/>
    <property type="match status" value="1"/>
</dbReference>
<dbReference type="PRINTS" id="PR00792">
    <property type="entry name" value="PEPSIN"/>
</dbReference>
<dbReference type="PANTHER" id="PTHR47966:SF51">
    <property type="entry name" value="BETA-SITE APP-CLEAVING ENZYME, ISOFORM A-RELATED"/>
    <property type="match status" value="1"/>
</dbReference>
<keyword evidence="2" id="KW-0732">Signal</keyword>